<gene>
    <name evidence="1" type="ORF">ACFPOF_00900</name>
</gene>
<dbReference type="Proteomes" id="UP001596113">
    <property type="component" value="Unassembled WGS sequence"/>
</dbReference>
<evidence type="ECO:0008006" key="3">
    <source>
        <dbReference type="Google" id="ProtNLM"/>
    </source>
</evidence>
<name>A0ABW0HLL9_9BACL</name>
<sequence>MRMILRLQNKLDDARLALIMSVADLYFELDIKRDQEILHEISKEYPEEGERFMKLMPGFARVAYEEGIEKGIEQGIVQGIEKGIGQGIEQGEEKSKKLIIQKFLRKGFTPEQLAETLEISIDEVKELGKQ</sequence>
<accession>A0ABW0HLL9</accession>
<comment type="caution">
    <text evidence="1">The sequence shown here is derived from an EMBL/GenBank/DDBJ whole genome shotgun (WGS) entry which is preliminary data.</text>
</comment>
<organism evidence="1 2">
    <name type="scientific">Cohnella soli</name>
    <dbReference type="NCBI Taxonomy" id="425005"/>
    <lineage>
        <taxon>Bacteria</taxon>
        <taxon>Bacillati</taxon>
        <taxon>Bacillota</taxon>
        <taxon>Bacilli</taxon>
        <taxon>Bacillales</taxon>
        <taxon>Paenibacillaceae</taxon>
        <taxon>Cohnella</taxon>
    </lineage>
</organism>
<protein>
    <recommendedName>
        <fullName evidence="3">Transposase</fullName>
    </recommendedName>
</protein>
<evidence type="ECO:0000313" key="2">
    <source>
        <dbReference type="Proteomes" id="UP001596113"/>
    </source>
</evidence>
<evidence type="ECO:0000313" key="1">
    <source>
        <dbReference type="EMBL" id="MFC5401283.1"/>
    </source>
</evidence>
<dbReference type="EMBL" id="JBHSMI010000002">
    <property type="protein sequence ID" value="MFC5401283.1"/>
    <property type="molecule type" value="Genomic_DNA"/>
</dbReference>
<keyword evidence="2" id="KW-1185">Reference proteome</keyword>
<proteinExistence type="predicted"/>
<reference evidence="2" key="1">
    <citation type="journal article" date="2019" name="Int. J. Syst. Evol. Microbiol.">
        <title>The Global Catalogue of Microorganisms (GCM) 10K type strain sequencing project: providing services to taxonomists for standard genome sequencing and annotation.</title>
        <authorList>
            <consortium name="The Broad Institute Genomics Platform"/>
            <consortium name="The Broad Institute Genome Sequencing Center for Infectious Disease"/>
            <person name="Wu L."/>
            <person name="Ma J."/>
        </authorList>
    </citation>
    <scope>NUCLEOTIDE SEQUENCE [LARGE SCALE GENOMIC DNA]</scope>
    <source>
        <strain evidence="2">CGMCC 1.18575</strain>
    </source>
</reference>